<evidence type="ECO:0000313" key="3">
    <source>
        <dbReference type="Proteomes" id="UP000029380"/>
    </source>
</evidence>
<sequence length="458" mass="52123">MLTFEEARQLYESHLQNRKPRLKKLMDYYNGKHDILDKPDRQGKKDARVVHNYPRYISTITTGYTGNVNYSGLEENEALKDIFTYNNESSVDSDLLLYASIFGEAYELQWLNEDGKYCFEAIDPMAVMVITDGRLRETVTDAIIFDVDDTLGNEKRVRLYCYDDTHRKIYSYTENAPAYEDKDDDAAMASFEIEEESPHLMGHCPIVQVKNNRWNIGDFEPVVSEVDAYNLSVSNSVNDLNDNTDAMMIFKNLDATTAEDVEEAKRMGGFKVSDNGDVKWLIKEVNDGYSEHIKDRLKNDIHKFSFVPDMSDEQFASNSSGVAIRYKLLALEQFRLEKIKWMRKAILTRLYMISDYLATKGQAFDPLDIGVTFKANLPQNSSEIAEFVTKLTGITSQATQLTQLGEDIVPDVQDEMEKIQEEKEQAMNNSFIPAPSNDEGEEGANGEPPQGSSASQEE</sequence>
<dbReference type="PATRIC" id="fig|1302649.3.peg.239"/>
<proteinExistence type="predicted"/>
<dbReference type="NCBIfam" id="TIGR01538">
    <property type="entry name" value="portal_SPP1"/>
    <property type="match status" value="1"/>
</dbReference>
<accession>A0A091CAJ2</accession>
<dbReference type="RefSeq" id="WP_052077130.1">
    <property type="nucleotide sequence ID" value="NZ_JPVU01000023.1"/>
</dbReference>
<comment type="caution">
    <text evidence="2">The sequence shown here is derived from an EMBL/GenBank/DDBJ whole genome shotgun (WGS) entry which is preliminary data.</text>
</comment>
<dbReference type="Proteomes" id="UP000029380">
    <property type="component" value="Unassembled WGS sequence"/>
</dbReference>
<dbReference type="Pfam" id="PF05133">
    <property type="entry name" value="SPP1_portal"/>
    <property type="match status" value="1"/>
</dbReference>
<gene>
    <name evidence="2" type="ORF">TMUPMC115_0240</name>
</gene>
<dbReference type="AlphaFoldDB" id="A0A091CAJ2"/>
<dbReference type="InterPro" id="IPR021145">
    <property type="entry name" value="Portal_protein_SPP1_Gp6-like"/>
</dbReference>
<organism evidence="2 3">
    <name type="scientific">Tetragenococcus muriaticus PMC-11-5</name>
    <dbReference type="NCBI Taxonomy" id="1302649"/>
    <lineage>
        <taxon>Bacteria</taxon>
        <taxon>Bacillati</taxon>
        <taxon>Bacillota</taxon>
        <taxon>Bacilli</taxon>
        <taxon>Lactobacillales</taxon>
        <taxon>Enterococcaceae</taxon>
        <taxon>Tetragenococcus</taxon>
    </lineage>
</organism>
<dbReference type="InterPro" id="IPR006428">
    <property type="entry name" value="Portal_SPP1-type"/>
</dbReference>
<name>A0A091CAJ2_9ENTE</name>
<dbReference type="EMBL" id="JPVU01000023">
    <property type="protein sequence ID" value="KFN93642.1"/>
    <property type="molecule type" value="Genomic_DNA"/>
</dbReference>
<dbReference type="OrthoDB" id="3189403at2"/>
<reference evidence="2 3" key="1">
    <citation type="submission" date="2014-08" db="EMBL/GenBank/DDBJ databases">
        <title>Genome sequence of Tetragenococcus muriaticus.</title>
        <authorList>
            <person name="Chuea-nongthon C."/>
            <person name="Rodtong S."/>
            <person name="Yongsawatdigul J."/>
            <person name="Steele J.L."/>
            <person name="Liu X.-y."/>
            <person name="Speers J."/>
            <person name="Glasner J.D."/>
            <person name="Neeno-Eckwall E.C."/>
        </authorList>
    </citation>
    <scope>NUCLEOTIDE SEQUENCE [LARGE SCALE GENOMIC DNA]</scope>
    <source>
        <strain evidence="2 3">PMC-11-5</strain>
    </source>
</reference>
<evidence type="ECO:0000313" key="2">
    <source>
        <dbReference type="EMBL" id="KFN93642.1"/>
    </source>
</evidence>
<evidence type="ECO:0000256" key="1">
    <source>
        <dbReference type="SAM" id="MobiDB-lite"/>
    </source>
</evidence>
<feature type="region of interest" description="Disordered" evidence="1">
    <location>
        <begin position="419"/>
        <end position="458"/>
    </location>
</feature>
<protein>
    <submittedName>
        <fullName evidence="2">Portal protein</fullName>
    </submittedName>
</protein>